<feature type="transmembrane region" description="Helical" evidence="1">
    <location>
        <begin position="157"/>
        <end position="177"/>
    </location>
</feature>
<keyword evidence="3" id="KW-1185">Reference proteome</keyword>
<reference evidence="2 3" key="1">
    <citation type="submission" date="2024-01" db="EMBL/GenBank/DDBJ databases">
        <title>A draft genome for a cacao thread blight-causing isolate of Paramarasmius palmivorus.</title>
        <authorList>
            <person name="Baruah I.K."/>
            <person name="Bukari Y."/>
            <person name="Amoako-Attah I."/>
            <person name="Meinhardt L.W."/>
            <person name="Bailey B.A."/>
            <person name="Cohen S.P."/>
        </authorList>
    </citation>
    <scope>NUCLEOTIDE SEQUENCE [LARGE SCALE GENOMIC DNA]</scope>
    <source>
        <strain evidence="2 3">GH-12</strain>
    </source>
</reference>
<dbReference type="EMBL" id="JAYKXP010000293">
    <property type="protein sequence ID" value="KAK7016215.1"/>
    <property type="molecule type" value="Genomic_DNA"/>
</dbReference>
<keyword evidence="1" id="KW-0812">Transmembrane</keyword>
<dbReference type="AlphaFoldDB" id="A0AAW0ATD9"/>
<accession>A0AAW0ATD9</accession>
<evidence type="ECO:0000256" key="1">
    <source>
        <dbReference type="SAM" id="Phobius"/>
    </source>
</evidence>
<organism evidence="2 3">
    <name type="scientific">Paramarasmius palmivorus</name>
    <dbReference type="NCBI Taxonomy" id="297713"/>
    <lineage>
        <taxon>Eukaryota</taxon>
        <taxon>Fungi</taxon>
        <taxon>Dikarya</taxon>
        <taxon>Basidiomycota</taxon>
        <taxon>Agaricomycotina</taxon>
        <taxon>Agaricomycetes</taxon>
        <taxon>Agaricomycetidae</taxon>
        <taxon>Agaricales</taxon>
        <taxon>Marasmiineae</taxon>
        <taxon>Marasmiaceae</taxon>
        <taxon>Paramarasmius</taxon>
    </lineage>
</organism>
<feature type="transmembrane region" description="Helical" evidence="1">
    <location>
        <begin position="6"/>
        <end position="27"/>
    </location>
</feature>
<name>A0AAW0ATD9_9AGAR</name>
<evidence type="ECO:0000313" key="3">
    <source>
        <dbReference type="Proteomes" id="UP001383192"/>
    </source>
</evidence>
<dbReference type="PANTHER" id="PTHR35043">
    <property type="entry name" value="TRANSCRIPTION FACTOR DOMAIN-CONTAINING PROTEIN"/>
    <property type="match status" value="1"/>
</dbReference>
<evidence type="ECO:0000313" key="2">
    <source>
        <dbReference type="EMBL" id="KAK7016215.1"/>
    </source>
</evidence>
<dbReference type="Proteomes" id="UP001383192">
    <property type="component" value="Unassembled WGS sequence"/>
</dbReference>
<keyword evidence="1" id="KW-0472">Membrane</keyword>
<comment type="caution">
    <text evidence="2">The sequence shown here is derived from an EMBL/GenBank/DDBJ whole genome shotgun (WGS) entry which is preliminary data.</text>
</comment>
<proteinExistence type="predicted"/>
<gene>
    <name evidence="2" type="ORF">VNI00_018955</name>
</gene>
<feature type="transmembrane region" description="Helical" evidence="1">
    <location>
        <begin position="198"/>
        <end position="220"/>
    </location>
</feature>
<keyword evidence="1" id="KW-1133">Transmembrane helix</keyword>
<feature type="transmembrane region" description="Helical" evidence="1">
    <location>
        <begin position="109"/>
        <end position="137"/>
    </location>
</feature>
<dbReference type="PANTHER" id="PTHR35043:SF7">
    <property type="entry name" value="TRANSCRIPTION FACTOR DOMAIN-CONTAINING PROTEIN"/>
    <property type="match status" value="1"/>
</dbReference>
<protein>
    <submittedName>
        <fullName evidence="2">Uncharacterized protein</fullName>
    </submittedName>
</protein>
<sequence>MEGLAITELEIITVGFAVLNFGTYFLWWNKPLRVRYPVRVYWRQQVVPERPRKEKSDPNARWISRVLRSIGNSIRTALDELRKALAALFNFFIFDGLNKDWENTDWTDAILLNLFLLPFLPLMLVVHLVAAFINIVIDEDDDNMVGVVNSSRLEDGPATLFFVVYGITTFFGAIHCIPWNFEFPTHTEQLIWRISASALVAVPVAMGVVALILVIAGALIESCWRSIDGFIEVLTGIIDAFLLPIVYIAARIALMVLALMELRKLPPSAYQTVEWTTFIPHIG</sequence>
<feature type="transmembrane region" description="Helical" evidence="1">
    <location>
        <begin position="240"/>
        <end position="260"/>
    </location>
</feature>